<evidence type="ECO:0000259" key="13">
    <source>
        <dbReference type="PROSITE" id="PS50157"/>
    </source>
</evidence>
<dbReference type="InterPro" id="IPR011011">
    <property type="entry name" value="Znf_FYVE_PHD"/>
</dbReference>
<dbReference type="PROSITE" id="PS50016">
    <property type="entry name" value="ZF_PHD_2"/>
    <property type="match status" value="1"/>
</dbReference>
<feature type="region of interest" description="Disordered" evidence="11">
    <location>
        <begin position="263"/>
        <end position="297"/>
    </location>
</feature>
<evidence type="ECO:0000256" key="11">
    <source>
        <dbReference type="SAM" id="MobiDB-lite"/>
    </source>
</evidence>
<evidence type="ECO:0000256" key="7">
    <source>
        <dbReference type="ARBA" id="ARBA00023015"/>
    </source>
</evidence>
<keyword evidence="4" id="KW-0677">Repeat</keyword>
<dbReference type="InterPro" id="IPR013083">
    <property type="entry name" value="Znf_RING/FYVE/PHD"/>
</dbReference>
<name>A0ABY6LDH3_9ARAC</name>
<evidence type="ECO:0000256" key="9">
    <source>
        <dbReference type="ARBA" id="ARBA00023242"/>
    </source>
</evidence>
<dbReference type="Proteomes" id="UP001235939">
    <property type="component" value="Chromosome 15"/>
</dbReference>
<dbReference type="SUPFAM" id="SSF57903">
    <property type="entry name" value="FYVE/PHD zinc finger"/>
    <property type="match status" value="2"/>
</dbReference>
<dbReference type="PROSITE" id="PS50157">
    <property type="entry name" value="ZINC_FINGER_C2H2_2"/>
    <property type="match status" value="1"/>
</dbReference>
<evidence type="ECO:0000256" key="1">
    <source>
        <dbReference type="ARBA" id="ARBA00004123"/>
    </source>
</evidence>
<evidence type="ECO:0000256" key="8">
    <source>
        <dbReference type="ARBA" id="ARBA00023163"/>
    </source>
</evidence>
<keyword evidence="15" id="KW-1185">Reference proteome</keyword>
<keyword evidence="9" id="KW-0539">Nucleus</keyword>
<protein>
    <submittedName>
        <fullName evidence="14">DPF2</fullName>
    </submittedName>
</protein>
<proteinExistence type="inferred from homology"/>
<evidence type="ECO:0000313" key="14">
    <source>
        <dbReference type="EMBL" id="UYV77535.1"/>
    </source>
</evidence>
<feature type="region of interest" description="Disordered" evidence="11">
    <location>
        <begin position="156"/>
        <end position="230"/>
    </location>
</feature>
<gene>
    <name evidence="14" type="ORF">LAZ67_15001390</name>
</gene>
<feature type="domain" description="PHD-type" evidence="12">
    <location>
        <begin position="348"/>
        <end position="408"/>
    </location>
</feature>
<feature type="domain" description="C2H2-type" evidence="13">
    <location>
        <begin position="235"/>
        <end position="263"/>
    </location>
</feature>
<dbReference type="InterPro" id="IPR001965">
    <property type="entry name" value="Znf_PHD"/>
</dbReference>
<evidence type="ECO:0000256" key="3">
    <source>
        <dbReference type="ARBA" id="ARBA00022723"/>
    </source>
</evidence>
<feature type="compositionally biased region" description="Basic residues" evidence="11">
    <location>
        <begin position="212"/>
        <end position="225"/>
    </location>
</feature>
<feature type="compositionally biased region" description="Basic and acidic residues" evidence="11">
    <location>
        <begin position="174"/>
        <end position="185"/>
    </location>
</feature>
<dbReference type="Gene3D" id="3.30.40.10">
    <property type="entry name" value="Zinc/RING finger domain, C3HC4 (zinc finger)"/>
    <property type="match status" value="1"/>
</dbReference>
<feature type="compositionally biased region" description="Low complexity" evidence="11">
    <location>
        <begin position="323"/>
        <end position="332"/>
    </location>
</feature>
<feature type="compositionally biased region" description="Acidic residues" evidence="11">
    <location>
        <begin position="186"/>
        <end position="208"/>
    </location>
</feature>
<evidence type="ECO:0000256" key="10">
    <source>
        <dbReference type="PROSITE-ProRule" id="PRU00042"/>
    </source>
</evidence>
<keyword evidence="8" id="KW-0804">Transcription</keyword>
<keyword evidence="5 10" id="KW-0863">Zinc-finger</keyword>
<dbReference type="InterPro" id="IPR019787">
    <property type="entry name" value="Znf_PHD-finger"/>
</dbReference>
<comment type="similarity">
    <text evidence="2">Belongs to the requiem/DPF family.</text>
</comment>
<dbReference type="PANTHER" id="PTHR45888">
    <property type="entry name" value="HL01030P-RELATED"/>
    <property type="match status" value="1"/>
</dbReference>
<keyword evidence="7" id="KW-0805">Transcription regulation</keyword>
<dbReference type="Pfam" id="PF14051">
    <property type="entry name" value="DPF1-3_N"/>
    <property type="match status" value="1"/>
</dbReference>
<evidence type="ECO:0000313" key="15">
    <source>
        <dbReference type="Proteomes" id="UP001235939"/>
    </source>
</evidence>
<feature type="region of interest" description="Disordered" evidence="11">
    <location>
        <begin position="315"/>
        <end position="344"/>
    </location>
</feature>
<dbReference type="CDD" id="cd15619">
    <property type="entry name" value="PHD1_d4"/>
    <property type="match status" value="1"/>
</dbReference>
<dbReference type="SMART" id="SM00249">
    <property type="entry name" value="PHD"/>
    <property type="match status" value="2"/>
</dbReference>
<comment type="subcellular location">
    <subcellularLocation>
        <location evidence="1">Nucleus</location>
    </subcellularLocation>
</comment>
<dbReference type="PROSITE" id="PS00028">
    <property type="entry name" value="ZINC_FINGER_C2H2_1"/>
    <property type="match status" value="1"/>
</dbReference>
<evidence type="ECO:0000256" key="5">
    <source>
        <dbReference type="ARBA" id="ARBA00022771"/>
    </source>
</evidence>
<evidence type="ECO:0000256" key="6">
    <source>
        <dbReference type="ARBA" id="ARBA00022833"/>
    </source>
</evidence>
<organism evidence="14 15">
    <name type="scientific">Cordylochernes scorpioides</name>
    <dbReference type="NCBI Taxonomy" id="51811"/>
    <lineage>
        <taxon>Eukaryota</taxon>
        <taxon>Metazoa</taxon>
        <taxon>Ecdysozoa</taxon>
        <taxon>Arthropoda</taxon>
        <taxon>Chelicerata</taxon>
        <taxon>Arachnida</taxon>
        <taxon>Pseudoscorpiones</taxon>
        <taxon>Cheliferoidea</taxon>
        <taxon>Chernetidae</taxon>
        <taxon>Cordylochernes</taxon>
    </lineage>
</organism>
<dbReference type="Gene3D" id="3.30.160.60">
    <property type="entry name" value="Classic Zinc Finger"/>
    <property type="match status" value="1"/>
</dbReference>
<reference evidence="14 15" key="1">
    <citation type="submission" date="2022-01" db="EMBL/GenBank/DDBJ databases">
        <title>A chromosomal length assembly of Cordylochernes scorpioides.</title>
        <authorList>
            <person name="Zeh D."/>
            <person name="Zeh J."/>
        </authorList>
    </citation>
    <scope>NUCLEOTIDE SEQUENCE [LARGE SCALE GENOMIC DNA]</scope>
    <source>
        <strain evidence="14">IN4F17</strain>
        <tissue evidence="14">Whole Body</tissue>
    </source>
</reference>
<dbReference type="PANTHER" id="PTHR45888:SF5">
    <property type="entry name" value="D4, ISOFORM A"/>
    <property type="match status" value="1"/>
</dbReference>
<evidence type="ECO:0000259" key="12">
    <source>
        <dbReference type="PROSITE" id="PS50016"/>
    </source>
</evidence>
<dbReference type="InterPro" id="IPR013087">
    <property type="entry name" value="Znf_C2H2_type"/>
</dbReference>
<dbReference type="Pfam" id="PF00628">
    <property type="entry name" value="PHD"/>
    <property type="match status" value="2"/>
</dbReference>
<dbReference type="EMBL" id="CP092877">
    <property type="protein sequence ID" value="UYV77535.1"/>
    <property type="molecule type" value="Genomic_DNA"/>
</dbReference>
<keyword evidence="6" id="KW-0862">Zinc</keyword>
<evidence type="ECO:0000256" key="2">
    <source>
        <dbReference type="ARBA" id="ARBA00010539"/>
    </source>
</evidence>
<dbReference type="InterPro" id="IPR025750">
    <property type="entry name" value="DPF1-3_N"/>
</dbReference>
<keyword evidence="3" id="KW-0479">Metal-binding</keyword>
<evidence type="ECO:0000256" key="4">
    <source>
        <dbReference type="ARBA" id="ARBA00022737"/>
    </source>
</evidence>
<sequence length="576" mass="64191">MLDNNTDSIERLKRKSTTQLDERDLLRTIKTQCLQEWKSNAAHDWFLADSIYQDAIKNSSKYNTRICLERKQRLPFLDAQTGVAQSDCALWMAKWQRMPGCMEGQLYSYPAKRWRKKRRQYLLNDSYFPNYAKDAAPSEQDLHSISVMENSAAVAPEQTVELENGGEKVAPPVEDSKDSWYKDYDESMDMPELPEPEDPETEGDDYEETYLKKKKKKSKTSRPKKKEMPVDEKPYVCEICSMRYKTRPGLSYHYAHSHTNGTTDNDDFGGSSTPASARAGPADKSLPPPPTTSSSDDALAGLQKFQASFLTLLKTPPANGQKTPPATTNSPSTPTPPAPPSNGKQSGNAYCDFCLGDNGENKKTQQPEELVTCSDCGRAAHPSCLQFTPNMTASVKKYKWQCIECKSCGLCGTSDNDVSSSLMCQLNPGYFITKFPTKTFLDFRLCGNLTQDQLLFCDDCDRGYHMYCLSPPLSEPPEGKFVPHTSLPWLSVILWRTQAAGVAISALLSTTEGSRSDLHHSAVSNASAFVIKTGSTTQWQANLAPKEMAASDMRNRPHVQPLLTWITNTAHPVSLD</sequence>
<accession>A0ABY6LDH3</accession>